<reference evidence="2" key="1">
    <citation type="submission" date="2020-11" db="EMBL/GenBank/DDBJ databases">
        <authorList>
            <person name="Tran Van P."/>
        </authorList>
    </citation>
    <scope>NUCLEOTIDE SEQUENCE</scope>
</reference>
<dbReference type="EMBL" id="OC318743">
    <property type="protein sequence ID" value="CAD7403090.1"/>
    <property type="molecule type" value="Genomic_DNA"/>
</dbReference>
<protein>
    <submittedName>
        <fullName evidence="2">Uncharacterized protein</fullName>
    </submittedName>
</protein>
<name>A0A7R9H237_TIMCR</name>
<sequence length="412" mass="45038">MEFIVISAPRLSANYNDLGFYCDANVDDAGFYDDDACISSGHLHAVISPVASLVLTDSSQLTSDSQHLAVSCELSVSTKEAMGLLYIHYCNVGATEEGNARNSHRVLLPVRVIRLSTNYTNGLGIGKVELKEVNPNLRGGRVENHLGKTTPSSPDRDLNLDLPVLSSRAQHDKREKPLPVHPTEIRTLISPSAVELNTSSALANYATEAASVEVLNSQHSVYVLQSVLNSRHSVFVLQPVLNSRHSVYVLQPVLSSQHTSVEVLNSRHSVYVLQPVLNSRHSVYVLQPVLNSQHSVYVLQPMLNSQHTSVEVLNSQHSVYALQPMLNSQHSVFALQPVLNSRHSVYVLQPVLNSQHTSVEVLNSQHSVFALQRVLADSYVGKAHTNQTQATLTEAVASRRPPLTGGTKPPSL</sequence>
<evidence type="ECO:0000313" key="2">
    <source>
        <dbReference type="EMBL" id="CAD7403090.1"/>
    </source>
</evidence>
<feature type="region of interest" description="Disordered" evidence="1">
    <location>
        <begin position="139"/>
        <end position="160"/>
    </location>
</feature>
<accession>A0A7R9H237</accession>
<evidence type="ECO:0000256" key="1">
    <source>
        <dbReference type="SAM" id="MobiDB-lite"/>
    </source>
</evidence>
<organism evidence="2">
    <name type="scientific">Timema cristinae</name>
    <name type="common">Walking stick</name>
    <dbReference type="NCBI Taxonomy" id="61476"/>
    <lineage>
        <taxon>Eukaryota</taxon>
        <taxon>Metazoa</taxon>
        <taxon>Ecdysozoa</taxon>
        <taxon>Arthropoda</taxon>
        <taxon>Hexapoda</taxon>
        <taxon>Insecta</taxon>
        <taxon>Pterygota</taxon>
        <taxon>Neoptera</taxon>
        <taxon>Polyneoptera</taxon>
        <taxon>Phasmatodea</taxon>
        <taxon>Timematodea</taxon>
        <taxon>Timematoidea</taxon>
        <taxon>Timematidae</taxon>
        <taxon>Timema</taxon>
    </lineage>
</organism>
<gene>
    <name evidence="2" type="ORF">TCEB3V08_LOCUS6812</name>
</gene>
<proteinExistence type="predicted"/>
<dbReference type="AlphaFoldDB" id="A0A7R9H237"/>